<comment type="caution">
    <text evidence="5">The sequence shown here is derived from an EMBL/GenBank/DDBJ whole genome shotgun (WGS) entry which is preliminary data.</text>
</comment>
<dbReference type="GO" id="GO:0005524">
    <property type="term" value="F:ATP binding"/>
    <property type="evidence" value="ECO:0007669"/>
    <property type="project" value="InterPro"/>
</dbReference>
<proteinExistence type="predicted"/>
<dbReference type="GO" id="GO:0006269">
    <property type="term" value="P:DNA replication, synthesis of primer"/>
    <property type="evidence" value="ECO:0007669"/>
    <property type="project" value="UniProtKB-KW"/>
</dbReference>
<sequence length="114" mass="13128">MNTLSENLFNVNLEAGLLGAILIESSLMRSALTKIKQENIFFHHAHREIYRAMLDLQAEGIQPEIVDVTHRLRRNGSRLTAVDILELTREASLPNFEARCLQVYELFHRREAQA</sequence>
<dbReference type="Gene3D" id="1.10.860.10">
    <property type="entry name" value="DNAb Helicase, Chain A"/>
    <property type="match status" value="1"/>
</dbReference>
<dbReference type="InterPro" id="IPR036185">
    <property type="entry name" value="DNA_heli_DnaB-like_N_sf"/>
</dbReference>
<keyword evidence="6" id="KW-1185">Reference proteome</keyword>
<reference evidence="5 6" key="1">
    <citation type="submission" date="2019-12" db="EMBL/GenBank/DDBJ databases">
        <title>Spirosoma sp. HMF4905 genome sequencing and assembly.</title>
        <authorList>
            <person name="Kang H."/>
            <person name="Cha I."/>
            <person name="Kim H."/>
            <person name="Joh K."/>
        </authorList>
    </citation>
    <scope>NUCLEOTIDE SEQUENCE [LARGE SCALE GENOMIC DNA]</scope>
    <source>
        <strain evidence="5 6">HMF4905</strain>
    </source>
</reference>
<evidence type="ECO:0000256" key="2">
    <source>
        <dbReference type="ARBA" id="ARBA00022705"/>
    </source>
</evidence>
<keyword evidence="3" id="KW-0238">DNA-binding</keyword>
<evidence type="ECO:0000313" key="5">
    <source>
        <dbReference type="EMBL" id="MVM36378.1"/>
    </source>
</evidence>
<dbReference type="InterPro" id="IPR007693">
    <property type="entry name" value="DNA_helicase_DnaB-like_N"/>
</dbReference>
<dbReference type="GO" id="GO:0003678">
    <property type="term" value="F:DNA helicase activity"/>
    <property type="evidence" value="ECO:0007669"/>
    <property type="project" value="InterPro"/>
</dbReference>
<dbReference type="EMBL" id="WPIN01000061">
    <property type="protein sequence ID" value="MVM36378.1"/>
    <property type="molecule type" value="Genomic_DNA"/>
</dbReference>
<accession>A0A7K1SRF4</accession>
<dbReference type="GO" id="GO:0003677">
    <property type="term" value="F:DNA binding"/>
    <property type="evidence" value="ECO:0007669"/>
    <property type="project" value="UniProtKB-KW"/>
</dbReference>
<feature type="non-terminal residue" evidence="5">
    <location>
        <position position="114"/>
    </location>
</feature>
<keyword evidence="1" id="KW-0639">Primosome</keyword>
<evidence type="ECO:0000256" key="3">
    <source>
        <dbReference type="ARBA" id="ARBA00023125"/>
    </source>
</evidence>
<gene>
    <name evidence="5" type="ORF">GO755_40655</name>
</gene>
<dbReference type="SUPFAM" id="SSF48024">
    <property type="entry name" value="N-terminal domain of DnaB helicase"/>
    <property type="match status" value="1"/>
</dbReference>
<dbReference type="AlphaFoldDB" id="A0A7K1SRF4"/>
<evidence type="ECO:0000313" key="6">
    <source>
        <dbReference type="Proteomes" id="UP000436006"/>
    </source>
</evidence>
<name>A0A7K1SRF4_9BACT</name>
<evidence type="ECO:0000259" key="4">
    <source>
        <dbReference type="Pfam" id="PF00772"/>
    </source>
</evidence>
<feature type="domain" description="DNA helicase DnaB-like N-terminal" evidence="4">
    <location>
        <begin position="9"/>
        <end position="92"/>
    </location>
</feature>
<dbReference type="Pfam" id="PF00772">
    <property type="entry name" value="DnaB"/>
    <property type="match status" value="1"/>
</dbReference>
<organism evidence="5 6">
    <name type="scientific">Spirosoma arboris</name>
    <dbReference type="NCBI Taxonomy" id="2682092"/>
    <lineage>
        <taxon>Bacteria</taxon>
        <taxon>Pseudomonadati</taxon>
        <taxon>Bacteroidota</taxon>
        <taxon>Cytophagia</taxon>
        <taxon>Cytophagales</taxon>
        <taxon>Cytophagaceae</taxon>
        <taxon>Spirosoma</taxon>
    </lineage>
</organism>
<evidence type="ECO:0000256" key="1">
    <source>
        <dbReference type="ARBA" id="ARBA00022515"/>
    </source>
</evidence>
<dbReference type="Proteomes" id="UP000436006">
    <property type="component" value="Unassembled WGS sequence"/>
</dbReference>
<dbReference type="InterPro" id="IPR016136">
    <property type="entry name" value="DNA_helicase_N/primase_C"/>
</dbReference>
<dbReference type="RefSeq" id="WP_317166057.1">
    <property type="nucleotide sequence ID" value="NZ_WPIN01000061.1"/>
</dbReference>
<dbReference type="GO" id="GO:1990077">
    <property type="term" value="C:primosome complex"/>
    <property type="evidence" value="ECO:0007669"/>
    <property type="project" value="UniProtKB-KW"/>
</dbReference>
<keyword evidence="2" id="KW-0235">DNA replication</keyword>
<protein>
    <recommendedName>
        <fullName evidence="4">DNA helicase DnaB-like N-terminal domain-containing protein</fullName>
    </recommendedName>
</protein>